<gene>
    <name evidence="16" type="primary">SPOSA6832_00494</name>
</gene>
<feature type="transmembrane region" description="Helical" evidence="14">
    <location>
        <begin position="29"/>
        <end position="49"/>
    </location>
</feature>
<name>A0A0D6EGB0_SPOSA</name>
<evidence type="ECO:0000256" key="6">
    <source>
        <dbReference type="ARBA" id="ARBA00022679"/>
    </source>
</evidence>
<dbReference type="Proteomes" id="UP000243876">
    <property type="component" value="Unassembled WGS sequence"/>
</dbReference>
<keyword evidence="12" id="KW-0961">Cell wall biogenesis/degradation</keyword>
<evidence type="ECO:0000256" key="14">
    <source>
        <dbReference type="RuleBase" id="RU367138"/>
    </source>
</evidence>
<evidence type="ECO:0000313" key="16">
    <source>
        <dbReference type="EMBL" id="CEQ39009.1"/>
    </source>
</evidence>
<proteinExistence type="inferred from homology"/>
<dbReference type="CDD" id="cd16020">
    <property type="entry name" value="GPI_EPT_1"/>
    <property type="match status" value="1"/>
</dbReference>
<feature type="transmembrane region" description="Helical" evidence="14">
    <location>
        <begin position="980"/>
        <end position="999"/>
    </location>
</feature>
<dbReference type="InterPro" id="IPR017850">
    <property type="entry name" value="Alkaline_phosphatase_core_sf"/>
</dbReference>
<evidence type="ECO:0000256" key="3">
    <source>
        <dbReference type="ARBA" id="ARBA00008400"/>
    </source>
</evidence>
<dbReference type="InterPro" id="IPR037671">
    <property type="entry name" value="PIGN_N"/>
</dbReference>
<feature type="transmembrane region" description="Helical" evidence="14">
    <location>
        <begin position="926"/>
        <end position="947"/>
    </location>
</feature>
<dbReference type="PANTHER" id="PTHR12250:SF0">
    <property type="entry name" value="GPI ETHANOLAMINE PHOSPHATE TRANSFERASE 1"/>
    <property type="match status" value="1"/>
</dbReference>
<dbReference type="InterPro" id="IPR002591">
    <property type="entry name" value="Phosphodiest/P_Trfase"/>
</dbReference>
<dbReference type="OrthoDB" id="2748310at2759"/>
<dbReference type="AlphaFoldDB" id="A0A0D6EGB0"/>
<comment type="similarity">
    <text evidence="3 14">Belongs to the PIGG/PIGN/PIGO family. PIGN subfamily.</text>
</comment>
<evidence type="ECO:0000256" key="12">
    <source>
        <dbReference type="ARBA" id="ARBA00023316"/>
    </source>
</evidence>
<dbReference type="InterPro" id="IPR017852">
    <property type="entry name" value="GPI_EtnP_transferase_1_C"/>
</dbReference>
<comment type="function">
    <text evidence="13 14">Ethanolamine phosphate transferase involved in glycosylphosphatidylinositol-anchor biosynthesis. Transfers ethanolamine phosphate to the first alpha-1,4-linked mannose of the glycosylphosphatidylinositol precursor of GPI-anchor.</text>
</comment>
<dbReference type="InterPro" id="IPR007070">
    <property type="entry name" value="GPI_EtnP_transferase_1"/>
</dbReference>
<dbReference type="GO" id="GO:0006506">
    <property type="term" value="P:GPI anchor biosynthetic process"/>
    <property type="evidence" value="ECO:0007669"/>
    <property type="project" value="UniProtKB-UniPathway"/>
</dbReference>
<keyword evidence="9 14" id="KW-1133">Transmembrane helix</keyword>
<evidence type="ECO:0000256" key="8">
    <source>
        <dbReference type="ARBA" id="ARBA00022824"/>
    </source>
</evidence>
<keyword evidence="7 14" id="KW-0812">Transmembrane</keyword>
<keyword evidence="5 14" id="KW-0337">GPI-anchor biosynthesis</keyword>
<dbReference type="FunFam" id="3.40.720.10:FF:000015">
    <property type="entry name" value="GPI ethanolamine phosphate transferase 1"/>
    <property type="match status" value="1"/>
</dbReference>
<dbReference type="GO" id="GO:0071555">
    <property type="term" value="P:cell wall organization"/>
    <property type="evidence" value="ECO:0007669"/>
    <property type="project" value="UniProtKB-KW"/>
</dbReference>
<dbReference type="SUPFAM" id="SSF53649">
    <property type="entry name" value="Alkaline phosphatase-like"/>
    <property type="match status" value="1"/>
</dbReference>
<feature type="transmembrane region" description="Helical" evidence="14">
    <location>
        <begin position="559"/>
        <end position="576"/>
    </location>
</feature>
<protein>
    <recommendedName>
        <fullName evidence="4 14">GPI ethanolamine phosphate transferase 1</fullName>
        <ecNumber evidence="14">2.-.-.-</ecNumber>
    </recommendedName>
</protein>
<evidence type="ECO:0000256" key="2">
    <source>
        <dbReference type="ARBA" id="ARBA00004687"/>
    </source>
</evidence>
<comment type="pathway">
    <text evidence="2 14">Glycolipid biosynthesis; glycosylphosphatidylinositol-anchor biosynthesis.</text>
</comment>
<evidence type="ECO:0000313" key="17">
    <source>
        <dbReference type="Proteomes" id="UP000243876"/>
    </source>
</evidence>
<feature type="domain" description="GPI ethanolamine phosphate transferase 1 C-terminal" evidence="15">
    <location>
        <begin position="485"/>
        <end position="941"/>
    </location>
</feature>
<evidence type="ECO:0000256" key="5">
    <source>
        <dbReference type="ARBA" id="ARBA00022502"/>
    </source>
</evidence>
<feature type="transmembrane region" description="Helical" evidence="14">
    <location>
        <begin position="838"/>
        <end position="862"/>
    </location>
</feature>
<dbReference type="Pfam" id="PF01663">
    <property type="entry name" value="Phosphodiest"/>
    <property type="match status" value="1"/>
</dbReference>
<feature type="transmembrane region" description="Helical" evidence="14">
    <location>
        <begin position="709"/>
        <end position="729"/>
    </location>
</feature>
<keyword evidence="17" id="KW-1185">Reference proteome</keyword>
<reference evidence="17" key="1">
    <citation type="submission" date="2015-02" db="EMBL/GenBank/DDBJ databases">
        <authorList>
            <person name="Gon?alves P."/>
        </authorList>
    </citation>
    <scope>NUCLEOTIDE SEQUENCE [LARGE SCALE GENOMIC DNA]</scope>
</reference>
<feature type="transmembrane region" description="Helical" evidence="14">
    <location>
        <begin position="619"/>
        <end position="636"/>
    </location>
</feature>
<dbReference type="Pfam" id="PF04987">
    <property type="entry name" value="PigN"/>
    <property type="match status" value="1"/>
</dbReference>
<evidence type="ECO:0000256" key="4">
    <source>
        <dbReference type="ARBA" id="ARBA00020831"/>
    </source>
</evidence>
<keyword evidence="6 14" id="KW-0808">Transferase</keyword>
<feature type="transmembrane region" description="Helical" evidence="14">
    <location>
        <begin position="741"/>
        <end position="758"/>
    </location>
</feature>
<feature type="transmembrane region" description="Helical" evidence="14">
    <location>
        <begin position="596"/>
        <end position="613"/>
    </location>
</feature>
<dbReference type="UniPathway" id="UPA00196"/>
<evidence type="ECO:0000256" key="13">
    <source>
        <dbReference type="ARBA" id="ARBA00024850"/>
    </source>
</evidence>
<evidence type="ECO:0000256" key="1">
    <source>
        <dbReference type="ARBA" id="ARBA00004477"/>
    </source>
</evidence>
<evidence type="ECO:0000256" key="11">
    <source>
        <dbReference type="ARBA" id="ARBA00023180"/>
    </source>
</evidence>
<evidence type="ECO:0000256" key="10">
    <source>
        <dbReference type="ARBA" id="ARBA00023136"/>
    </source>
</evidence>
<keyword evidence="8 14" id="KW-0256">Endoplasmic reticulum</keyword>
<dbReference type="EMBL" id="CENE01000001">
    <property type="protein sequence ID" value="CEQ39009.1"/>
    <property type="molecule type" value="Genomic_DNA"/>
</dbReference>
<feature type="transmembrane region" description="Helical" evidence="14">
    <location>
        <begin position="492"/>
        <end position="520"/>
    </location>
</feature>
<feature type="transmembrane region" description="Helical" evidence="14">
    <location>
        <begin position="532"/>
        <end position="553"/>
    </location>
</feature>
<accession>A0A0D6EGB0</accession>
<feature type="transmembrane region" description="Helical" evidence="14">
    <location>
        <begin position="648"/>
        <end position="666"/>
    </location>
</feature>
<dbReference type="Gene3D" id="3.40.720.10">
    <property type="entry name" value="Alkaline Phosphatase, subunit A"/>
    <property type="match status" value="1"/>
</dbReference>
<evidence type="ECO:0000256" key="9">
    <source>
        <dbReference type="ARBA" id="ARBA00022989"/>
    </source>
</evidence>
<evidence type="ECO:0000256" key="7">
    <source>
        <dbReference type="ARBA" id="ARBA00022692"/>
    </source>
</evidence>
<sequence>MPKDGPAPSNGPSAITATVTSKRPGAIPLLLLSLVYHLVFASSIFAIWFQSPVVQVPLRYGTEGLAKRVVLIVGDGLRADKLLQPYPNPPFPSSDPLPHPLTDIAHTSIDFDSSETTPAPFLRSLIQSGEAQWGISHTRVPTESRPGHVALIGGMYEDVSAVTRGWTTNPIPFDSVFNQSSHAFTFGSPDILPMFQRGASDPTKVDAWSYDEEAEDFSADAVHLDLWVLDQLEALLKNASTSPALRQTLDRPGTVFFLHLLGLDTTGHSYRPHGPEYHRNIRVVDHVVSSTVKLLNEYYGDDGETAFVFTADHGMSSLGNHGDGHPDNTRTPLVVWGKGVRRQADWEEPAMHDEYSKDWGIRGVRRDVEQADVAPLMSVLAGIPIPANSAGRVPLEYLDASPSFRARAAFANANQLLAEAEAKKLKRAHALAFRPFPELVDSPSANTLSPDSHRRVIQELIDAGRYVEAEKHSLELLDIALRGSSYFQKYDWLLLRTIVTLGYLGFMAFTTHFILSHHVFPSSTPRPAKPAFLLRLLALAPATAFLALVARFAVERAPLTYYLYALFPAYFWTHVLRDLSPFTRVFSSRTVSLSRTAFYVLVTLAAVEAMAYGYTDRRIFAIVALGMGWAWPMFGWKKGQGEIKMNYLMLWRVSMTVLAVFPLLPVEKGEDLRVISVGSGVILWLGLAAHDKLRQESSPGAERARWMVISEMLATVAALVATACSATSLQRKQGLPRFWQYVGWIVLTFSSTLPILQGRPHGQRTLVRLAPLLFAFGPAFIILSLSYEALFYAFFCVALVAWMAMESVVAAPEANEERERKGVEGAGKVKLDHVRVSLFFLAFLHLGFFGCGNVASISSFYLEPVYRLMTVFAPFPMVRYSPISARTNLTLRDPQGALLLFKLLIPFVALSAISSAINRQLRLPKLALFLVGSVLSEMLTITVQSSLSLRSLSAEKLHVIPQFFFRVTDTGSWLEIGSSITNFIICSLLGLFSSVLLGAGQEILEGTVG</sequence>
<dbReference type="GO" id="GO:0005789">
    <property type="term" value="C:endoplasmic reticulum membrane"/>
    <property type="evidence" value="ECO:0007669"/>
    <property type="project" value="UniProtKB-SubCell"/>
</dbReference>
<keyword evidence="11" id="KW-0325">Glycoprotein</keyword>
<comment type="subcellular location">
    <subcellularLocation>
        <location evidence="1 14">Endoplasmic reticulum membrane</location>
        <topology evidence="1 14">Multi-pass membrane protein</topology>
    </subcellularLocation>
</comment>
<feature type="transmembrane region" description="Helical" evidence="14">
    <location>
        <begin position="896"/>
        <end position="914"/>
    </location>
</feature>
<dbReference type="GO" id="GO:0051377">
    <property type="term" value="F:mannose-ethanolamine phosphotransferase activity"/>
    <property type="evidence" value="ECO:0007669"/>
    <property type="project" value="UniProtKB-UniRule"/>
</dbReference>
<dbReference type="EC" id="2.-.-.-" evidence="14"/>
<organism evidence="16 17">
    <name type="scientific">Sporidiobolus salmonicolor</name>
    <name type="common">Yeast-like fungus</name>
    <name type="synonym">Sporobolomyces salmonicolor</name>
    <dbReference type="NCBI Taxonomy" id="5005"/>
    <lineage>
        <taxon>Eukaryota</taxon>
        <taxon>Fungi</taxon>
        <taxon>Dikarya</taxon>
        <taxon>Basidiomycota</taxon>
        <taxon>Pucciniomycotina</taxon>
        <taxon>Microbotryomycetes</taxon>
        <taxon>Sporidiobolales</taxon>
        <taxon>Sporidiobolaceae</taxon>
        <taxon>Sporobolomyces</taxon>
    </lineage>
</organism>
<keyword evidence="10 14" id="KW-0472">Membrane</keyword>
<dbReference type="PANTHER" id="PTHR12250">
    <property type="entry name" value="PHOSPHATIDYLINOSITOL GLYCAN, CLASS N"/>
    <property type="match status" value="1"/>
</dbReference>
<evidence type="ECO:0000259" key="15">
    <source>
        <dbReference type="Pfam" id="PF04987"/>
    </source>
</evidence>